<evidence type="ECO:0000256" key="4">
    <source>
        <dbReference type="ARBA" id="ARBA00023239"/>
    </source>
</evidence>
<name>A0ABP1E9U1_9APHY</name>
<gene>
    <name evidence="7" type="ORF">GFSPODELE1_LOCUS10910</name>
</gene>
<feature type="domain" description="CENP-V/GFA" evidence="6">
    <location>
        <begin position="91"/>
        <end position="224"/>
    </location>
</feature>
<keyword evidence="8" id="KW-1185">Reference proteome</keyword>
<dbReference type="Gene3D" id="3.90.1590.10">
    <property type="entry name" value="glutathione-dependent formaldehyde- activating enzyme (gfa)"/>
    <property type="match status" value="1"/>
</dbReference>
<keyword evidence="2" id="KW-0479">Metal-binding</keyword>
<dbReference type="InterPro" id="IPR006913">
    <property type="entry name" value="CENP-V/GFA"/>
</dbReference>
<keyword evidence="3" id="KW-0862">Zinc</keyword>
<proteinExistence type="inferred from homology"/>
<dbReference type="PANTHER" id="PTHR33337:SF40">
    <property type="entry name" value="CENP-V_GFA DOMAIN-CONTAINING PROTEIN-RELATED"/>
    <property type="match status" value="1"/>
</dbReference>
<dbReference type="PANTHER" id="PTHR33337">
    <property type="entry name" value="GFA DOMAIN-CONTAINING PROTEIN"/>
    <property type="match status" value="1"/>
</dbReference>
<accession>A0ABP1E9U1</accession>
<feature type="region of interest" description="Disordered" evidence="5">
    <location>
        <begin position="1"/>
        <end position="71"/>
    </location>
</feature>
<evidence type="ECO:0000259" key="6">
    <source>
        <dbReference type="PROSITE" id="PS51891"/>
    </source>
</evidence>
<dbReference type="EMBL" id="OZ037952">
    <property type="protein sequence ID" value="CAL1716777.1"/>
    <property type="molecule type" value="Genomic_DNA"/>
</dbReference>
<evidence type="ECO:0000313" key="7">
    <source>
        <dbReference type="EMBL" id="CAL1716777.1"/>
    </source>
</evidence>
<evidence type="ECO:0000256" key="1">
    <source>
        <dbReference type="ARBA" id="ARBA00005495"/>
    </source>
</evidence>
<evidence type="ECO:0000256" key="3">
    <source>
        <dbReference type="ARBA" id="ARBA00022833"/>
    </source>
</evidence>
<protein>
    <recommendedName>
        <fullName evidence="6">CENP-V/GFA domain-containing protein</fullName>
    </recommendedName>
</protein>
<organism evidence="7 8">
    <name type="scientific">Somion occarium</name>
    <dbReference type="NCBI Taxonomy" id="3059160"/>
    <lineage>
        <taxon>Eukaryota</taxon>
        <taxon>Fungi</taxon>
        <taxon>Dikarya</taxon>
        <taxon>Basidiomycota</taxon>
        <taxon>Agaricomycotina</taxon>
        <taxon>Agaricomycetes</taxon>
        <taxon>Polyporales</taxon>
        <taxon>Cerrenaceae</taxon>
        <taxon>Somion</taxon>
    </lineage>
</organism>
<dbReference type="Proteomes" id="UP001497453">
    <property type="component" value="Chromosome 9"/>
</dbReference>
<dbReference type="InterPro" id="IPR011057">
    <property type="entry name" value="Mss4-like_sf"/>
</dbReference>
<reference evidence="8" key="1">
    <citation type="submission" date="2024-04" db="EMBL/GenBank/DDBJ databases">
        <authorList>
            <person name="Shaw F."/>
            <person name="Minotto A."/>
        </authorList>
    </citation>
    <scope>NUCLEOTIDE SEQUENCE [LARGE SCALE GENOMIC DNA]</scope>
</reference>
<evidence type="ECO:0000256" key="5">
    <source>
        <dbReference type="SAM" id="MobiDB-lite"/>
    </source>
</evidence>
<evidence type="ECO:0000313" key="8">
    <source>
        <dbReference type="Proteomes" id="UP001497453"/>
    </source>
</evidence>
<dbReference type="PROSITE" id="PS51891">
    <property type="entry name" value="CENP_V_GFA"/>
    <property type="match status" value="1"/>
</dbReference>
<dbReference type="SUPFAM" id="SSF51316">
    <property type="entry name" value="Mss4-like"/>
    <property type="match status" value="1"/>
</dbReference>
<evidence type="ECO:0000256" key="2">
    <source>
        <dbReference type="ARBA" id="ARBA00022723"/>
    </source>
</evidence>
<sequence>MDRDNDNYHLKGGILPNAHPEAAPHQGEHYTVPHPPREDHINKPKSKSFSDAGWRGTPEIPSREGGDEEKDFMSKPPYWWKSEGNKFIPGYTTECWCGSVAFEFHGNPLDAKYCHCRQCQQLHGAPFQWAVIFPKTAVRLIRNKDNSLHFFSTAISKGEHYVPCKVSCDVCRSSIFDEGRNTVLAYPGSFHFKDGRMPQDFHPTAHIFYSQRTVDVPDGISKWSGHKGSSPTHRIELSVQRNARGQFVQRRNRIRIRIGDEPPDVTSPNLLPAMHPYHGHSGFDNQVQIVPYCRQYCIHLY</sequence>
<dbReference type="Pfam" id="PF04828">
    <property type="entry name" value="GFA"/>
    <property type="match status" value="1"/>
</dbReference>
<comment type="similarity">
    <text evidence="1">Belongs to the Gfa family.</text>
</comment>
<keyword evidence="4" id="KW-0456">Lyase</keyword>